<dbReference type="Proteomes" id="UP000079169">
    <property type="component" value="Unplaced"/>
</dbReference>
<dbReference type="GeneID" id="103514387"/>
<dbReference type="STRING" id="121845.A0A1S3D9V0"/>
<evidence type="ECO:0000256" key="1">
    <source>
        <dbReference type="SAM" id="MobiDB-lite"/>
    </source>
</evidence>
<dbReference type="OMA" id="EDTNTHD"/>
<sequence>MSLVSWLLNKVKLLFLCIINAVRRSFCCFQRRKVVSEPIVLTDVVSTSSYPRPKDDANWNVDWDVDGNRKPSTIQEHIEYYRETKQKAAHPEVDKTEDENLNFFQDMAPKIVPQKKVVLQTKSKTSNEISSRLKLSEQSFMPVIQPELTEWDDSDLMTSWEETADCDTGQAIRDKRKADREKRLVEQMRKKQEREMMKSSRTPLATKLS</sequence>
<evidence type="ECO:0000313" key="3">
    <source>
        <dbReference type="Proteomes" id="UP000079169"/>
    </source>
</evidence>
<dbReference type="OrthoDB" id="10017216at2759"/>
<feature type="signal peptide" evidence="2">
    <location>
        <begin position="1"/>
        <end position="24"/>
    </location>
</feature>
<gene>
    <name evidence="4" type="primary">LOC103514387</name>
</gene>
<keyword evidence="2" id="KW-0732">Signal</keyword>
<feature type="compositionally biased region" description="Polar residues" evidence="1">
    <location>
        <begin position="199"/>
        <end position="209"/>
    </location>
</feature>
<keyword evidence="3" id="KW-1185">Reference proteome</keyword>
<dbReference type="AlphaFoldDB" id="A0A1S3D9V0"/>
<organism evidence="3 4">
    <name type="scientific">Diaphorina citri</name>
    <name type="common">Asian citrus psyllid</name>
    <dbReference type="NCBI Taxonomy" id="121845"/>
    <lineage>
        <taxon>Eukaryota</taxon>
        <taxon>Metazoa</taxon>
        <taxon>Ecdysozoa</taxon>
        <taxon>Arthropoda</taxon>
        <taxon>Hexapoda</taxon>
        <taxon>Insecta</taxon>
        <taxon>Pterygota</taxon>
        <taxon>Neoptera</taxon>
        <taxon>Paraneoptera</taxon>
        <taxon>Hemiptera</taxon>
        <taxon>Sternorrhyncha</taxon>
        <taxon>Psylloidea</taxon>
        <taxon>Psyllidae</taxon>
        <taxon>Diaphorininae</taxon>
        <taxon>Diaphorina</taxon>
    </lineage>
</organism>
<reference evidence="4" key="1">
    <citation type="submission" date="2025-08" db="UniProtKB">
        <authorList>
            <consortium name="RefSeq"/>
        </authorList>
    </citation>
    <scope>IDENTIFICATION</scope>
</reference>
<dbReference type="InterPro" id="IPR017025">
    <property type="entry name" value="Cancer-assoc_antigen_RCAS1"/>
</dbReference>
<dbReference type="PaxDb" id="121845-A0A1S3D9V0"/>
<dbReference type="PANTHER" id="PTHR15208">
    <property type="entry name" value="RECEPTOR-BINDING CANCER ANTIGEN EXPRESSED ON SISO CELLS CANCER ASSOCIATED SURFACE ANTIGEN RCAS1 ESTROGEN RECEPTOR-BINDING FRAGMENT- ASSOCIATED GENE 9 PROTEIN"/>
    <property type="match status" value="1"/>
</dbReference>
<feature type="chain" id="PRO_5010168035" evidence="2">
    <location>
        <begin position="25"/>
        <end position="209"/>
    </location>
</feature>
<protein>
    <submittedName>
        <fullName evidence="4">Uncharacterized protein LOC103514387</fullName>
    </submittedName>
</protein>
<dbReference type="KEGG" id="dci:103514387"/>
<feature type="compositionally biased region" description="Basic and acidic residues" evidence="1">
    <location>
        <begin position="189"/>
        <end position="198"/>
    </location>
</feature>
<dbReference type="PIRSF" id="PIRSF034247">
    <property type="entry name" value="RCAS1"/>
    <property type="match status" value="1"/>
</dbReference>
<accession>A0A1S3D9V0</accession>
<proteinExistence type="predicted"/>
<evidence type="ECO:0000313" key="4">
    <source>
        <dbReference type="RefSeq" id="XP_008477481.1"/>
    </source>
</evidence>
<dbReference type="GO" id="GO:0030141">
    <property type="term" value="C:secretory granule"/>
    <property type="evidence" value="ECO:0007669"/>
    <property type="project" value="TreeGrafter"/>
</dbReference>
<dbReference type="RefSeq" id="XP_008477481.1">
    <property type="nucleotide sequence ID" value="XM_008479259.3"/>
</dbReference>
<evidence type="ECO:0000256" key="2">
    <source>
        <dbReference type="SAM" id="SignalP"/>
    </source>
</evidence>
<feature type="region of interest" description="Disordered" evidence="1">
    <location>
        <begin position="189"/>
        <end position="209"/>
    </location>
</feature>
<dbReference type="PANTHER" id="PTHR15208:SF2">
    <property type="entry name" value="RECEPTOR-BINDING CANCER ANTIGEN EXPRESSED ON SISO CELLS"/>
    <property type="match status" value="1"/>
</dbReference>
<name>A0A1S3D9V0_DIACI</name>